<dbReference type="GO" id="GO:0046872">
    <property type="term" value="F:metal ion binding"/>
    <property type="evidence" value="ECO:0007669"/>
    <property type="project" value="UniProtKB-KW"/>
</dbReference>
<reference evidence="4" key="1">
    <citation type="submission" date="2017-04" db="EMBL/GenBank/DDBJ databases">
        <authorList>
            <person name="Varghese N."/>
            <person name="Submissions S."/>
        </authorList>
    </citation>
    <scope>NUCLEOTIDE SEQUENCE [LARGE SCALE GENOMIC DNA]</scope>
    <source>
        <strain evidence="4">VDS</strain>
    </source>
</reference>
<sequence length="213" mass="21712">MTALLTLSHGSRHPRAAAGIDRLTAAAGERLGVTARAAHLEFSSPSLIDAARDLAAHGHHCAVVVPLLFTDAFHARHDVPAALAAAREASGLELVPARGLGTGGDIADVLAAHTRPAPDKNLVLAHVGSSDAAAEEAVATLADRLAARLGRAVAVRRATGERTGASISGDHHLIPLFVTHALLLDRLHTSGASADPPLGTALAGIVADRYLTA</sequence>
<dbReference type="PANTHER" id="PTHR33542">
    <property type="entry name" value="SIROHYDROCHLORIN FERROCHELATASE, CHLOROPLASTIC"/>
    <property type="match status" value="1"/>
</dbReference>
<organism evidence="3 4">
    <name type="scientific">Corynebacterium pollutisoli</name>
    <dbReference type="NCBI Taxonomy" id="1610489"/>
    <lineage>
        <taxon>Bacteria</taxon>
        <taxon>Bacillati</taxon>
        <taxon>Actinomycetota</taxon>
        <taxon>Actinomycetes</taxon>
        <taxon>Mycobacteriales</taxon>
        <taxon>Corynebacteriaceae</taxon>
        <taxon>Corynebacterium</taxon>
    </lineage>
</organism>
<dbReference type="Proteomes" id="UP000193309">
    <property type="component" value="Unassembled WGS sequence"/>
</dbReference>
<dbReference type="PANTHER" id="PTHR33542:SF5">
    <property type="entry name" value="FERROCHELATASE CHE1"/>
    <property type="match status" value="1"/>
</dbReference>
<evidence type="ECO:0000313" key="4">
    <source>
        <dbReference type="Proteomes" id="UP000193309"/>
    </source>
</evidence>
<proteinExistence type="predicted"/>
<dbReference type="InterPro" id="IPR050963">
    <property type="entry name" value="Sirohydro_Cobaltochel/CbiX"/>
</dbReference>
<dbReference type="STRING" id="1610489.SAMN06295981_1113"/>
<evidence type="ECO:0000256" key="1">
    <source>
        <dbReference type="ARBA" id="ARBA00022723"/>
    </source>
</evidence>
<name>A0A1X7IZP9_9CORY</name>
<dbReference type="OrthoDB" id="482456at2"/>
<dbReference type="EMBL" id="FXAR01000003">
    <property type="protein sequence ID" value="SMG20692.1"/>
    <property type="molecule type" value="Genomic_DNA"/>
</dbReference>
<keyword evidence="1" id="KW-0479">Metal-binding</keyword>
<evidence type="ECO:0000256" key="2">
    <source>
        <dbReference type="ARBA" id="ARBA00023239"/>
    </source>
</evidence>
<keyword evidence="4" id="KW-1185">Reference proteome</keyword>
<dbReference type="CDD" id="cd03416">
    <property type="entry name" value="CbiX_SirB_N"/>
    <property type="match status" value="1"/>
</dbReference>
<dbReference type="GO" id="GO:0016829">
    <property type="term" value="F:lyase activity"/>
    <property type="evidence" value="ECO:0007669"/>
    <property type="project" value="UniProtKB-KW"/>
</dbReference>
<gene>
    <name evidence="3" type="ORF">SAMN06295981_1113</name>
</gene>
<keyword evidence="2" id="KW-0456">Lyase</keyword>
<evidence type="ECO:0000313" key="3">
    <source>
        <dbReference type="EMBL" id="SMG20692.1"/>
    </source>
</evidence>
<dbReference type="SUPFAM" id="SSF53800">
    <property type="entry name" value="Chelatase"/>
    <property type="match status" value="1"/>
</dbReference>
<protein>
    <submittedName>
        <fullName evidence="3">Sirohydrochlorin ferrochelatase</fullName>
    </submittedName>
</protein>
<dbReference type="RefSeq" id="WP_085549248.1">
    <property type="nucleotide sequence ID" value="NZ_FXAR01000003.1"/>
</dbReference>
<dbReference type="Gene3D" id="3.40.50.1400">
    <property type="match status" value="1"/>
</dbReference>
<dbReference type="Pfam" id="PF01903">
    <property type="entry name" value="CbiX"/>
    <property type="match status" value="1"/>
</dbReference>
<dbReference type="InterPro" id="IPR002762">
    <property type="entry name" value="CbiX-like"/>
</dbReference>
<accession>A0A1X7IZP9</accession>
<dbReference type="AlphaFoldDB" id="A0A1X7IZP9"/>